<accession>A0A8J6EJU6</accession>
<sequence length="134" mass="15277">MELWVLFSAPLYSHCLQQSRPICPGPWVSITYKSELPVSLRSHKPLLLFSMFGDSSMLFNGARPMSRFFPFFLAVLDPWSSPKIWITPFSSMCIFTSVAELTASERVLVRAEGRPTKLFLHCLGNWHKVDAPKN</sequence>
<evidence type="ECO:0000313" key="2">
    <source>
        <dbReference type="Proteomes" id="UP000770717"/>
    </source>
</evidence>
<organism evidence="1 2">
    <name type="scientific">Eleutherodactylus coqui</name>
    <name type="common">Puerto Rican coqui</name>
    <dbReference type="NCBI Taxonomy" id="57060"/>
    <lineage>
        <taxon>Eukaryota</taxon>
        <taxon>Metazoa</taxon>
        <taxon>Chordata</taxon>
        <taxon>Craniata</taxon>
        <taxon>Vertebrata</taxon>
        <taxon>Euteleostomi</taxon>
        <taxon>Amphibia</taxon>
        <taxon>Batrachia</taxon>
        <taxon>Anura</taxon>
        <taxon>Neobatrachia</taxon>
        <taxon>Hyloidea</taxon>
        <taxon>Eleutherodactylidae</taxon>
        <taxon>Eleutherodactylinae</taxon>
        <taxon>Eleutherodactylus</taxon>
        <taxon>Eleutherodactylus</taxon>
    </lineage>
</organism>
<dbReference type="Proteomes" id="UP000770717">
    <property type="component" value="Unassembled WGS sequence"/>
</dbReference>
<dbReference type="AlphaFoldDB" id="A0A8J6EJU6"/>
<protein>
    <submittedName>
        <fullName evidence="1">Uncharacterized protein</fullName>
    </submittedName>
</protein>
<gene>
    <name evidence="1" type="ORF">GDO78_017184</name>
</gene>
<comment type="caution">
    <text evidence="1">The sequence shown here is derived from an EMBL/GenBank/DDBJ whole genome shotgun (WGS) entry which is preliminary data.</text>
</comment>
<proteinExistence type="predicted"/>
<evidence type="ECO:0000313" key="1">
    <source>
        <dbReference type="EMBL" id="KAG9470622.1"/>
    </source>
</evidence>
<reference evidence="1" key="1">
    <citation type="thesis" date="2020" institute="ProQuest LLC" country="789 East Eisenhower Parkway, Ann Arbor, MI, USA">
        <title>Comparative Genomics and Chromosome Evolution.</title>
        <authorList>
            <person name="Mudd A.B."/>
        </authorList>
    </citation>
    <scope>NUCLEOTIDE SEQUENCE</scope>
    <source>
        <strain evidence="1">HN-11 Male</strain>
        <tissue evidence="1">Kidney and liver</tissue>
    </source>
</reference>
<keyword evidence="2" id="KW-1185">Reference proteome</keyword>
<name>A0A8J6EJU6_ELECQ</name>
<dbReference type="EMBL" id="WNTK01000246">
    <property type="protein sequence ID" value="KAG9470622.1"/>
    <property type="molecule type" value="Genomic_DNA"/>
</dbReference>